<dbReference type="Proteomes" id="UP000552709">
    <property type="component" value="Unassembled WGS sequence"/>
</dbReference>
<comment type="caution">
    <text evidence="2">The sequence shown here is derived from an EMBL/GenBank/DDBJ whole genome shotgun (WGS) entry which is preliminary data.</text>
</comment>
<name>A0A7W8JVV2_9DEIO</name>
<dbReference type="AlphaFoldDB" id="A0A7W8JVV2"/>
<evidence type="ECO:0000256" key="1">
    <source>
        <dbReference type="SAM" id="MobiDB-lite"/>
    </source>
</evidence>
<evidence type="ECO:0000313" key="2">
    <source>
        <dbReference type="EMBL" id="MBB5363773.1"/>
    </source>
</evidence>
<dbReference type="EMBL" id="JACHFL010000007">
    <property type="protein sequence ID" value="MBB5363773.1"/>
    <property type="molecule type" value="Genomic_DNA"/>
</dbReference>
<evidence type="ECO:0000313" key="3">
    <source>
        <dbReference type="Proteomes" id="UP000552709"/>
    </source>
</evidence>
<feature type="region of interest" description="Disordered" evidence="1">
    <location>
        <begin position="1"/>
        <end position="31"/>
    </location>
</feature>
<keyword evidence="3" id="KW-1185">Reference proteome</keyword>
<protein>
    <submittedName>
        <fullName evidence="2">Uncharacterized protein</fullName>
    </submittedName>
</protein>
<reference evidence="2 3" key="1">
    <citation type="submission" date="2020-08" db="EMBL/GenBank/DDBJ databases">
        <title>Genomic Encyclopedia of Type Strains, Phase IV (KMG-IV): sequencing the most valuable type-strain genomes for metagenomic binning, comparative biology and taxonomic classification.</title>
        <authorList>
            <person name="Goeker M."/>
        </authorList>
    </citation>
    <scope>NUCLEOTIDE SEQUENCE [LARGE SCALE GENOMIC DNA]</scope>
    <source>
        <strain evidence="2 3">DSM 27939</strain>
    </source>
</reference>
<proteinExistence type="predicted"/>
<gene>
    <name evidence="2" type="ORF">HNQ08_002880</name>
</gene>
<feature type="compositionally biased region" description="Polar residues" evidence="1">
    <location>
        <begin position="14"/>
        <end position="31"/>
    </location>
</feature>
<accession>A0A7W8JVV2</accession>
<sequence length="58" mass="6346">MMEKEPDDGFEMRLTTTEGQGTADQMGEASTQSRVETLNMLGSTDAMQLPEDHALVGR</sequence>
<organism evidence="2 3">
    <name type="scientific">Deinococcus humi</name>
    <dbReference type="NCBI Taxonomy" id="662880"/>
    <lineage>
        <taxon>Bacteria</taxon>
        <taxon>Thermotogati</taxon>
        <taxon>Deinococcota</taxon>
        <taxon>Deinococci</taxon>
        <taxon>Deinococcales</taxon>
        <taxon>Deinococcaceae</taxon>
        <taxon>Deinococcus</taxon>
    </lineage>
</organism>